<accession>A0A1V9Y932</accession>
<comment type="caution">
    <text evidence="2">The sequence shown here is derived from an EMBL/GenBank/DDBJ whole genome shotgun (WGS) entry which is preliminary data.</text>
</comment>
<dbReference type="OrthoDB" id="9975416at2759"/>
<reference evidence="2 3" key="1">
    <citation type="journal article" date="2014" name="Genome Biol. Evol.">
        <title>The secreted proteins of Achlya hypogyna and Thraustotheca clavata identify the ancestral oomycete secretome and reveal gene acquisitions by horizontal gene transfer.</title>
        <authorList>
            <person name="Misner I."/>
            <person name="Blouin N."/>
            <person name="Leonard G."/>
            <person name="Richards T.A."/>
            <person name="Lane C.E."/>
        </authorList>
    </citation>
    <scope>NUCLEOTIDE SEQUENCE [LARGE SCALE GENOMIC DNA]</scope>
    <source>
        <strain evidence="2 3">ATCC 34112</strain>
    </source>
</reference>
<dbReference type="AlphaFoldDB" id="A0A1V9Y932"/>
<dbReference type="InterPro" id="IPR000182">
    <property type="entry name" value="GNAT_dom"/>
</dbReference>
<protein>
    <recommendedName>
        <fullName evidence="1">N-acetyltransferase domain-containing protein</fullName>
    </recommendedName>
</protein>
<dbReference type="EMBL" id="JNBS01004824">
    <property type="protein sequence ID" value="OQR82223.1"/>
    <property type="molecule type" value="Genomic_DNA"/>
</dbReference>
<dbReference type="InterPro" id="IPR016181">
    <property type="entry name" value="Acyl_CoA_acyltransferase"/>
</dbReference>
<dbReference type="Proteomes" id="UP000243217">
    <property type="component" value="Unassembled WGS sequence"/>
</dbReference>
<evidence type="ECO:0000313" key="3">
    <source>
        <dbReference type="Proteomes" id="UP000243217"/>
    </source>
</evidence>
<dbReference type="PROSITE" id="PS51186">
    <property type="entry name" value="GNAT"/>
    <property type="match status" value="1"/>
</dbReference>
<name>A0A1V9Y932_9STRA</name>
<organism evidence="2 3">
    <name type="scientific">Thraustotheca clavata</name>
    <dbReference type="NCBI Taxonomy" id="74557"/>
    <lineage>
        <taxon>Eukaryota</taxon>
        <taxon>Sar</taxon>
        <taxon>Stramenopiles</taxon>
        <taxon>Oomycota</taxon>
        <taxon>Saprolegniomycetes</taxon>
        <taxon>Saprolegniales</taxon>
        <taxon>Achlyaceae</taxon>
        <taxon>Thraustotheca</taxon>
    </lineage>
</organism>
<dbReference type="SUPFAM" id="SSF55729">
    <property type="entry name" value="Acyl-CoA N-acyltransferases (Nat)"/>
    <property type="match status" value="1"/>
</dbReference>
<feature type="domain" description="N-acetyltransferase" evidence="1">
    <location>
        <begin position="3"/>
        <end position="176"/>
    </location>
</feature>
<dbReference type="GO" id="GO:0016747">
    <property type="term" value="F:acyltransferase activity, transferring groups other than amino-acyl groups"/>
    <property type="evidence" value="ECO:0007669"/>
    <property type="project" value="InterPro"/>
</dbReference>
<evidence type="ECO:0000313" key="2">
    <source>
        <dbReference type="EMBL" id="OQR82223.1"/>
    </source>
</evidence>
<sequence length="183" mass="20557">MTVILRPATFEDAQGVANVYIQGWINAFSSFVPAEYIESVNAKRLETNREELSKPNPSPSKALMIAQDTNENTIVGICTVGLSRDTPAAINGQYKYEMYCVYVLPSYHGKGIAKQLVASALKAFNVPEEEKLYCNVFLKNNRAMRFYEKLGAVEVYRETTDFYSPSPEVVITLGWPNLKKILN</sequence>
<evidence type="ECO:0000259" key="1">
    <source>
        <dbReference type="PROSITE" id="PS51186"/>
    </source>
</evidence>
<gene>
    <name evidence="2" type="ORF">THRCLA_23223</name>
</gene>
<dbReference type="Gene3D" id="3.40.630.30">
    <property type="match status" value="1"/>
</dbReference>
<dbReference type="Pfam" id="PF00583">
    <property type="entry name" value="Acetyltransf_1"/>
    <property type="match status" value="1"/>
</dbReference>
<dbReference type="CDD" id="cd04301">
    <property type="entry name" value="NAT_SF"/>
    <property type="match status" value="1"/>
</dbReference>
<proteinExistence type="predicted"/>
<keyword evidence="3" id="KW-1185">Reference proteome</keyword>